<keyword evidence="2" id="KW-1185">Reference proteome</keyword>
<evidence type="ECO:0000313" key="2">
    <source>
        <dbReference type="Proteomes" id="UP000887116"/>
    </source>
</evidence>
<dbReference type="Proteomes" id="UP000887116">
    <property type="component" value="Unassembled WGS sequence"/>
</dbReference>
<accession>A0A8X6GCK2</accession>
<protein>
    <submittedName>
        <fullName evidence="1">Uncharacterized protein</fullName>
    </submittedName>
</protein>
<evidence type="ECO:0000313" key="1">
    <source>
        <dbReference type="EMBL" id="GFR01577.1"/>
    </source>
</evidence>
<organism evidence="1 2">
    <name type="scientific">Trichonephila clavata</name>
    <name type="common">Joro spider</name>
    <name type="synonym">Nephila clavata</name>
    <dbReference type="NCBI Taxonomy" id="2740835"/>
    <lineage>
        <taxon>Eukaryota</taxon>
        <taxon>Metazoa</taxon>
        <taxon>Ecdysozoa</taxon>
        <taxon>Arthropoda</taxon>
        <taxon>Chelicerata</taxon>
        <taxon>Arachnida</taxon>
        <taxon>Araneae</taxon>
        <taxon>Araneomorphae</taxon>
        <taxon>Entelegynae</taxon>
        <taxon>Araneoidea</taxon>
        <taxon>Nephilidae</taxon>
        <taxon>Trichonephila</taxon>
    </lineage>
</organism>
<proteinExistence type="predicted"/>
<reference evidence="1" key="1">
    <citation type="submission" date="2020-07" db="EMBL/GenBank/DDBJ databases">
        <title>Multicomponent nature underlies the extraordinary mechanical properties of spider dragline silk.</title>
        <authorList>
            <person name="Kono N."/>
            <person name="Nakamura H."/>
            <person name="Mori M."/>
            <person name="Yoshida Y."/>
            <person name="Ohtoshi R."/>
            <person name="Malay A.D."/>
            <person name="Moran D.A.P."/>
            <person name="Tomita M."/>
            <person name="Numata K."/>
            <person name="Arakawa K."/>
        </authorList>
    </citation>
    <scope>NUCLEOTIDE SEQUENCE</scope>
</reference>
<name>A0A8X6GCK2_TRICU</name>
<feature type="non-terminal residue" evidence="1">
    <location>
        <position position="1"/>
    </location>
</feature>
<comment type="caution">
    <text evidence="1">The sequence shown here is derived from an EMBL/GenBank/DDBJ whole genome shotgun (WGS) entry which is preliminary data.</text>
</comment>
<dbReference type="EMBL" id="BMAO01005457">
    <property type="protein sequence ID" value="GFR01577.1"/>
    <property type="molecule type" value="Genomic_DNA"/>
</dbReference>
<gene>
    <name evidence="1" type="ORF">TNCT_399491</name>
</gene>
<dbReference type="AlphaFoldDB" id="A0A8X6GCK2"/>
<sequence>VLKENGNKELRLLKENISYQNQASRGENLPVYTVLRSNHSEKSDISSDVA</sequence>